<organism evidence="2 3">
    <name type="scientific">Operophtera brumata</name>
    <name type="common">Winter moth</name>
    <name type="synonym">Phalaena brumata</name>
    <dbReference type="NCBI Taxonomy" id="104452"/>
    <lineage>
        <taxon>Eukaryota</taxon>
        <taxon>Metazoa</taxon>
        <taxon>Ecdysozoa</taxon>
        <taxon>Arthropoda</taxon>
        <taxon>Hexapoda</taxon>
        <taxon>Insecta</taxon>
        <taxon>Pterygota</taxon>
        <taxon>Neoptera</taxon>
        <taxon>Endopterygota</taxon>
        <taxon>Lepidoptera</taxon>
        <taxon>Glossata</taxon>
        <taxon>Ditrysia</taxon>
        <taxon>Geometroidea</taxon>
        <taxon>Geometridae</taxon>
        <taxon>Larentiinae</taxon>
        <taxon>Operophtera</taxon>
    </lineage>
</organism>
<protein>
    <submittedName>
        <fullName evidence="2">Uncharacterized protein</fullName>
    </submittedName>
</protein>
<dbReference type="PANTHER" id="PTHR12196">
    <property type="entry name" value="DOMAIN OF UNKNOWN FUNCTION 71 DUF71 -CONTAINING PROTEIN"/>
    <property type="match status" value="1"/>
</dbReference>
<feature type="region of interest" description="Disordered" evidence="1">
    <location>
        <begin position="155"/>
        <end position="176"/>
    </location>
</feature>
<evidence type="ECO:0000256" key="1">
    <source>
        <dbReference type="SAM" id="MobiDB-lite"/>
    </source>
</evidence>
<dbReference type="InterPro" id="IPR030662">
    <property type="entry name" value="DPH6/MJ0570"/>
</dbReference>
<dbReference type="STRING" id="104452.A0A0L7L4L3"/>
<dbReference type="Proteomes" id="UP000037510">
    <property type="component" value="Unassembled WGS sequence"/>
</dbReference>
<dbReference type="GO" id="GO:0017183">
    <property type="term" value="P:protein histidyl modification to diphthamide"/>
    <property type="evidence" value="ECO:0007669"/>
    <property type="project" value="TreeGrafter"/>
</dbReference>
<gene>
    <name evidence="2" type="ORF">OBRU01_15426</name>
</gene>
<dbReference type="AlphaFoldDB" id="A0A0L7L4L3"/>
<dbReference type="EMBL" id="JTDY01002994">
    <property type="protein sequence ID" value="KOB70355.1"/>
    <property type="molecule type" value="Genomic_DNA"/>
</dbReference>
<dbReference type="GO" id="GO:0017178">
    <property type="term" value="F:diphthine-ammonia ligase activity"/>
    <property type="evidence" value="ECO:0007669"/>
    <property type="project" value="TreeGrafter"/>
</dbReference>
<feature type="non-terminal residue" evidence="2">
    <location>
        <position position="1"/>
    </location>
</feature>
<proteinExistence type="predicted"/>
<feature type="region of interest" description="Disordered" evidence="1">
    <location>
        <begin position="209"/>
        <end position="234"/>
    </location>
</feature>
<evidence type="ECO:0000313" key="3">
    <source>
        <dbReference type="Proteomes" id="UP000037510"/>
    </source>
</evidence>
<keyword evidence="3" id="KW-1185">Reference proteome</keyword>
<reference evidence="2 3" key="1">
    <citation type="journal article" date="2015" name="Genome Biol. Evol.">
        <title>The genome of winter moth (Operophtera brumata) provides a genomic perspective on sexual dimorphism and phenology.</title>
        <authorList>
            <person name="Derks M.F."/>
            <person name="Smit S."/>
            <person name="Salis L."/>
            <person name="Schijlen E."/>
            <person name="Bossers A."/>
            <person name="Mateman C."/>
            <person name="Pijl A.S."/>
            <person name="de Ridder D."/>
            <person name="Groenen M.A."/>
            <person name="Visser M.E."/>
            <person name="Megens H.J."/>
        </authorList>
    </citation>
    <scope>NUCLEOTIDE SEQUENCE [LARGE SCALE GENOMIC DNA]</scope>
    <source>
        <strain evidence="2">WM2013NL</strain>
        <tissue evidence="2">Head and thorax</tissue>
    </source>
</reference>
<accession>A0A0L7L4L3</accession>
<evidence type="ECO:0000313" key="2">
    <source>
        <dbReference type="EMBL" id="KOB70355.1"/>
    </source>
</evidence>
<sequence length="293" mass="31477">VAHKPSSDLSETDNSKERLTMHVQGISHWAPANIGPYSQAIKFTPRRQHGAGGRRRAALVRAGAQAPHARHPRRRATGAHPQCRASMYYNEYWLSSRRDGSMVLAGGGASARWLSSTSRASSAPSSHGRISAVSCKLVSVDVPAVVRERGGVSLAPRAGRQHAQRAPRGGAGVRAQEASLQQGAAALRRQVPHILSGVERALGCCDSRSGLRRQHAHRHPSRRDRSTRASPPQRVHLPLHQRTAARGVMSLSHAGCGSRSDVAIARSVLTAVPVLALHNAFTFLSISGLRLEE</sequence>
<feature type="compositionally biased region" description="Basic residues" evidence="1">
    <location>
        <begin position="210"/>
        <end position="222"/>
    </location>
</feature>
<dbReference type="PANTHER" id="PTHR12196:SF2">
    <property type="entry name" value="DIPHTHINE--AMMONIA LIGASE"/>
    <property type="match status" value="1"/>
</dbReference>
<comment type="caution">
    <text evidence="2">The sequence shown here is derived from an EMBL/GenBank/DDBJ whole genome shotgun (WGS) entry which is preliminary data.</text>
</comment>
<name>A0A0L7L4L3_OPEBR</name>